<dbReference type="SMART" id="SM00966">
    <property type="entry name" value="SpoVT_AbrB"/>
    <property type="match status" value="1"/>
</dbReference>
<evidence type="ECO:0000256" key="1">
    <source>
        <dbReference type="PROSITE-ProRule" id="PRU01076"/>
    </source>
</evidence>
<dbReference type="SUPFAM" id="SSF89447">
    <property type="entry name" value="AbrB/MazE/MraZ-like"/>
    <property type="match status" value="1"/>
</dbReference>
<gene>
    <name evidence="3" type="ORF">E4O86_17520</name>
</gene>
<feature type="domain" description="SpoVT-AbrB" evidence="2">
    <location>
        <begin position="104"/>
        <end position="149"/>
    </location>
</feature>
<dbReference type="Pfam" id="PF04014">
    <property type="entry name" value="MazE_antitoxin"/>
    <property type="match status" value="1"/>
</dbReference>
<evidence type="ECO:0000313" key="3">
    <source>
        <dbReference type="EMBL" id="MYZ49512.1"/>
    </source>
</evidence>
<sequence length="191" mass="21133">MRASARGRADARIRAARGRPNARIRAVGRRPEMSREARMADLTRDLRTVSERIRKLDAAGFTRSEIARFLGKRYQHVRNVLVADVRPRPEGTGADRAGQEVPERLDVRVGPSGRIVIPVAFRAAMGIGEGDTLIARVVDGELRLISPAMAVRRAQRAVRDLIPGDDSLVDILLENRRREVADKSGDGRRGS</sequence>
<dbReference type="AlphaFoldDB" id="A0A964T8W6"/>
<dbReference type="InterPro" id="IPR007159">
    <property type="entry name" value="SpoVT-AbrB_dom"/>
</dbReference>
<dbReference type="InterPro" id="IPR037914">
    <property type="entry name" value="SpoVT-AbrB_sf"/>
</dbReference>
<dbReference type="Gene3D" id="2.10.260.10">
    <property type="match status" value="1"/>
</dbReference>
<evidence type="ECO:0000313" key="4">
    <source>
        <dbReference type="Proteomes" id="UP000773614"/>
    </source>
</evidence>
<keyword evidence="4" id="KW-1185">Reference proteome</keyword>
<keyword evidence="1 3" id="KW-0238">DNA-binding</keyword>
<comment type="caution">
    <text evidence="3">The sequence shown here is derived from an EMBL/GenBank/DDBJ whole genome shotgun (WGS) entry which is preliminary data.</text>
</comment>
<reference evidence="3" key="1">
    <citation type="submission" date="2019-03" db="EMBL/GenBank/DDBJ databases">
        <title>Afifella sp. nov., isolated from activated sludge.</title>
        <authorList>
            <person name="Li Q."/>
            <person name="Liu Y."/>
        </authorList>
    </citation>
    <scope>NUCLEOTIDE SEQUENCE</scope>
    <source>
        <strain evidence="3">L72</strain>
    </source>
</reference>
<dbReference type="Proteomes" id="UP000773614">
    <property type="component" value="Unassembled WGS sequence"/>
</dbReference>
<dbReference type="GO" id="GO:0003677">
    <property type="term" value="F:DNA binding"/>
    <property type="evidence" value="ECO:0007669"/>
    <property type="project" value="UniProtKB-UniRule"/>
</dbReference>
<evidence type="ECO:0000259" key="2">
    <source>
        <dbReference type="PROSITE" id="PS51740"/>
    </source>
</evidence>
<dbReference type="NCBIfam" id="TIGR01439">
    <property type="entry name" value="lp_hng_hel_AbrB"/>
    <property type="match status" value="1"/>
</dbReference>
<dbReference type="PROSITE" id="PS51740">
    <property type="entry name" value="SPOVT_ABRB"/>
    <property type="match status" value="1"/>
</dbReference>
<proteinExistence type="predicted"/>
<dbReference type="EMBL" id="SPKJ01000078">
    <property type="protein sequence ID" value="MYZ49512.1"/>
    <property type="molecule type" value="Genomic_DNA"/>
</dbReference>
<accession>A0A964T8W6</accession>
<organism evidence="3 4">
    <name type="scientific">Propylenella binzhouense</name>
    <dbReference type="NCBI Taxonomy" id="2555902"/>
    <lineage>
        <taxon>Bacteria</taxon>
        <taxon>Pseudomonadati</taxon>
        <taxon>Pseudomonadota</taxon>
        <taxon>Alphaproteobacteria</taxon>
        <taxon>Hyphomicrobiales</taxon>
        <taxon>Propylenellaceae</taxon>
        <taxon>Propylenella</taxon>
    </lineage>
</organism>
<name>A0A964T8W6_9HYPH</name>
<protein>
    <submittedName>
        <fullName evidence="3">AbrB/MazE/SpoVT family DNA-binding domain-containing protein</fullName>
    </submittedName>
</protein>